<evidence type="ECO:0000259" key="1">
    <source>
        <dbReference type="PROSITE" id="PS50883"/>
    </source>
</evidence>
<dbReference type="Pfam" id="PF00563">
    <property type="entry name" value="EAL"/>
    <property type="match status" value="1"/>
</dbReference>
<dbReference type="SUPFAM" id="SSF141868">
    <property type="entry name" value="EAL domain-like"/>
    <property type="match status" value="1"/>
</dbReference>
<dbReference type="PROSITE" id="PS50887">
    <property type="entry name" value="GGDEF"/>
    <property type="match status" value="1"/>
</dbReference>
<evidence type="ECO:0000259" key="2">
    <source>
        <dbReference type="PROSITE" id="PS50887"/>
    </source>
</evidence>
<dbReference type="Gene3D" id="3.20.20.450">
    <property type="entry name" value="EAL domain"/>
    <property type="match status" value="1"/>
</dbReference>
<protein>
    <submittedName>
        <fullName evidence="3">EAL domain-containing protein</fullName>
    </submittedName>
</protein>
<dbReference type="InterPro" id="IPR043128">
    <property type="entry name" value="Rev_trsase/Diguanyl_cyclase"/>
</dbReference>
<dbReference type="PROSITE" id="PS50883">
    <property type="entry name" value="EAL"/>
    <property type="match status" value="1"/>
</dbReference>
<dbReference type="InterPro" id="IPR035919">
    <property type="entry name" value="EAL_sf"/>
</dbReference>
<sequence length="553" mass="63682">MLIEIPIQTLLKSFEHLYNVVFLMKESNGQFIYEYVSPDAQKLASLDQSCIGKTLEDMYPSYMADHVSSYYREAKEKRSPVIIQDKFNMETQNETANHVVIPIIEADQQIRYYICYTQQIYTQNTAYVDVSTGFHSLPSFSSYVQHHLLKMKASATPNMICYIKVRLNKIAMDQRTLYLNEIARRMKQWFSNGQYIARAVEDEFIIYMSSEEAKQRIHELQAWLSKPVYLGESETVLTTAVGTTNVENDGKPISTVINEAYHAMLRAKQQEGNSLVCFDIDSQSKDVKQNTEQELKKAISNNEFVLYFQPIVHMSTGDVHYEVLLRWFSSKLGPVPPDVFIVVAENCGFIEEIDMWVFERVCEKLASETNELKRVSINMSTKTFGLPELERELAAICKKNDIDPKRIELELTEHSLLENADDFTEKLIRLRKSGFSVAIDDFGMSHSSFNYLRVLPVDKIKIDKAFIKNLKKDSREFHIVSSILSLAEKIGVTVTAEGVETSEQALLLMGTTCEELQGYFFSKPSSYETIVKVNKETHEKWQQLLLDWESNKK</sequence>
<keyword evidence="4" id="KW-1185">Reference proteome</keyword>
<dbReference type="AlphaFoldDB" id="A0A940WVZ9"/>
<dbReference type="GO" id="GO:0071111">
    <property type="term" value="F:cyclic-guanylate-specific phosphodiesterase activity"/>
    <property type="evidence" value="ECO:0007669"/>
    <property type="project" value="InterPro"/>
</dbReference>
<dbReference type="InterPro" id="IPR029787">
    <property type="entry name" value="Nucleotide_cyclase"/>
</dbReference>
<dbReference type="PANTHER" id="PTHR33121">
    <property type="entry name" value="CYCLIC DI-GMP PHOSPHODIESTERASE PDEF"/>
    <property type="match status" value="1"/>
</dbReference>
<dbReference type="SMART" id="SM00052">
    <property type="entry name" value="EAL"/>
    <property type="match status" value="1"/>
</dbReference>
<feature type="domain" description="EAL" evidence="1">
    <location>
        <begin position="288"/>
        <end position="538"/>
    </location>
</feature>
<dbReference type="RefSeq" id="WP_210598569.1">
    <property type="nucleotide sequence ID" value="NZ_JAGKSQ010000007.1"/>
</dbReference>
<feature type="domain" description="GGDEF" evidence="2">
    <location>
        <begin position="158"/>
        <end position="280"/>
    </location>
</feature>
<dbReference type="Pfam" id="PF00990">
    <property type="entry name" value="GGDEF"/>
    <property type="match status" value="1"/>
</dbReference>
<comment type="caution">
    <text evidence="3">The sequence shown here is derived from an EMBL/GenBank/DDBJ whole genome shotgun (WGS) entry which is preliminary data.</text>
</comment>
<dbReference type="SUPFAM" id="SSF55073">
    <property type="entry name" value="Nucleotide cyclase"/>
    <property type="match status" value="1"/>
</dbReference>
<dbReference type="Gene3D" id="3.30.70.270">
    <property type="match status" value="1"/>
</dbReference>
<reference evidence="3" key="1">
    <citation type="submission" date="2021-03" db="EMBL/GenBank/DDBJ databases">
        <title>Bacillus suaedae sp. nov., isolated from Suaeda aralocaspica.</title>
        <authorList>
            <person name="Lei R.F.R."/>
        </authorList>
    </citation>
    <scope>NUCLEOTIDE SEQUENCE</scope>
    <source>
        <strain evidence="3">YZJH907-2</strain>
    </source>
</reference>
<dbReference type="InterPro" id="IPR000160">
    <property type="entry name" value="GGDEF_dom"/>
</dbReference>
<dbReference type="EMBL" id="JAGKSQ010000007">
    <property type="protein sequence ID" value="MBP3952718.1"/>
    <property type="molecule type" value="Genomic_DNA"/>
</dbReference>
<dbReference type="InterPro" id="IPR050706">
    <property type="entry name" value="Cyclic-di-GMP_PDE-like"/>
</dbReference>
<gene>
    <name evidence="3" type="ORF">J7W16_16475</name>
</gene>
<dbReference type="PANTHER" id="PTHR33121:SF70">
    <property type="entry name" value="SIGNALING PROTEIN YKOW"/>
    <property type="match status" value="1"/>
</dbReference>
<proteinExistence type="predicted"/>
<evidence type="ECO:0000313" key="4">
    <source>
        <dbReference type="Proteomes" id="UP000678228"/>
    </source>
</evidence>
<dbReference type="SMART" id="SM00267">
    <property type="entry name" value="GGDEF"/>
    <property type="match status" value="1"/>
</dbReference>
<dbReference type="InterPro" id="IPR001633">
    <property type="entry name" value="EAL_dom"/>
</dbReference>
<accession>A0A940WVZ9</accession>
<dbReference type="Proteomes" id="UP000678228">
    <property type="component" value="Unassembled WGS sequence"/>
</dbReference>
<evidence type="ECO:0000313" key="3">
    <source>
        <dbReference type="EMBL" id="MBP3952718.1"/>
    </source>
</evidence>
<organism evidence="3 4">
    <name type="scientific">Halalkalibacter suaedae</name>
    <dbReference type="NCBI Taxonomy" id="2822140"/>
    <lineage>
        <taxon>Bacteria</taxon>
        <taxon>Bacillati</taxon>
        <taxon>Bacillota</taxon>
        <taxon>Bacilli</taxon>
        <taxon>Bacillales</taxon>
        <taxon>Bacillaceae</taxon>
        <taxon>Halalkalibacter</taxon>
    </lineage>
</organism>
<dbReference type="CDD" id="cd01948">
    <property type="entry name" value="EAL"/>
    <property type="match status" value="1"/>
</dbReference>
<name>A0A940WVZ9_9BACI</name>